<accession>A0ABN8RHA1</accession>
<protein>
    <recommendedName>
        <fullName evidence="2">Roadblock/LAMTOR2 domain-containing protein</fullName>
    </recommendedName>
</protein>
<dbReference type="SUPFAM" id="SSF103196">
    <property type="entry name" value="Roadblock/LC7 domain"/>
    <property type="match status" value="1"/>
</dbReference>
<dbReference type="Pfam" id="PF03259">
    <property type="entry name" value="Robl_LC7"/>
    <property type="match status" value="1"/>
</dbReference>
<proteinExistence type="inferred from homology"/>
<comment type="similarity">
    <text evidence="1">Belongs to the GAMAD family.</text>
</comment>
<name>A0ABN8RHA1_9CNID</name>
<dbReference type="SMART" id="SM00960">
    <property type="entry name" value="Robl_LC7"/>
    <property type="match status" value="1"/>
</dbReference>
<sequence length="175" mass="19802">SKNVTTSITNPNSGYGKVDFVHRNCNYIVSKKKQSSSIQGIITCQRIFFDSFKEEEDKVVVSDRKKKKVKMMEPPPQGEVEDTLKRINSHPGVLGLLVINPQGIAIRSTMDNATTQLYATNFQHLASLGRSCVRDLDPLNDLKFLRVRSRKNEIMVAPSKDYTLIVIQNPNHRDV</sequence>
<evidence type="ECO:0000313" key="4">
    <source>
        <dbReference type="Proteomes" id="UP001159405"/>
    </source>
</evidence>
<dbReference type="InterPro" id="IPR004942">
    <property type="entry name" value="Roadblock/LAMTOR2_dom"/>
</dbReference>
<gene>
    <name evidence="3" type="ORF">PLOB_00019112</name>
</gene>
<organism evidence="3 4">
    <name type="scientific">Porites lobata</name>
    <dbReference type="NCBI Taxonomy" id="104759"/>
    <lineage>
        <taxon>Eukaryota</taxon>
        <taxon>Metazoa</taxon>
        <taxon>Cnidaria</taxon>
        <taxon>Anthozoa</taxon>
        <taxon>Hexacorallia</taxon>
        <taxon>Scleractinia</taxon>
        <taxon>Fungiina</taxon>
        <taxon>Poritidae</taxon>
        <taxon>Porites</taxon>
    </lineage>
</organism>
<dbReference type="Gene3D" id="3.30.450.30">
    <property type="entry name" value="Dynein light chain 2a, cytoplasmic"/>
    <property type="match status" value="1"/>
</dbReference>
<reference evidence="3 4" key="1">
    <citation type="submission" date="2022-05" db="EMBL/GenBank/DDBJ databases">
        <authorList>
            <consortium name="Genoscope - CEA"/>
            <person name="William W."/>
        </authorList>
    </citation>
    <scope>NUCLEOTIDE SEQUENCE [LARGE SCALE GENOMIC DNA]</scope>
</reference>
<dbReference type="EMBL" id="CALNXK010000222">
    <property type="protein sequence ID" value="CAH3177225.1"/>
    <property type="molecule type" value="Genomic_DNA"/>
</dbReference>
<comment type="caution">
    <text evidence="3">The sequence shown here is derived from an EMBL/GenBank/DDBJ whole genome shotgun (WGS) entry which is preliminary data.</text>
</comment>
<evidence type="ECO:0000313" key="3">
    <source>
        <dbReference type="EMBL" id="CAH3177225.1"/>
    </source>
</evidence>
<keyword evidence="4" id="KW-1185">Reference proteome</keyword>
<evidence type="ECO:0000256" key="1">
    <source>
        <dbReference type="ARBA" id="ARBA00007191"/>
    </source>
</evidence>
<dbReference type="Proteomes" id="UP001159405">
    <property type="component" value="Unassembled WGS sequence"/>
</dbReference>
<dbReference type="PANTHER" id="PTHR10779">
    <property type="entry name" value="DYNEIN LIGHT CHAIN ROADBLOCK"/>
    <property type="match status" value="1"/>
</dbReference>
<feature type="non-terminal residue" evidence="3">
    <location>
        <position position="1"/>
    </location>
</feature>
<feature type="domain" description="Roadblock/LAMTOR2" evidence="2">
    <location>
        <begin position="80"/>
        <end position="168"/>
    </location>
</feature>
<evidence type="ECO:0000259" key="2">
    <source>
        <dbReference type="SMART" id="SM00960"/>
    </source>
</evidence>